<dbReference type="EMBL" id="JAWJWF010000045">
    <property type="protein sequence ID" value="KAK6627526.1"/>
    <property type="molecule type" value="Genomic_DNA"/>
</dbReference>
<evidence type="ECO:0000256" key="2">
    <source>
        <dbReference type="ARBA" id="ARBA00022723"/>
    </source>
</evidence>
<name>A0ABR1AUC2_POLSC</name>
<dbReference type="InterPro" id="IPR034078">
    <property type="entry name" value="NFX1_fam"/>
</dbReference>
<proteinExistence type="inferred from homology"/>
<evidence type="ECO:0000256" key="7">
    <source>
        <dbReference type="SAM" id="MobiDB-lite"/>
    </source>
</evidence>
<dbReference type="PROSITE" id="PS50016">
    <property type="entry name" value="ZF_PHD_2"/>
    <property type="match status" value="1"/>
</dbReference>
<keyword evidence="5" id="KW-0862">Zinc</keyword>
<evidence type="ECO:0000313" key="9">
    <source>
        <dbReference type="EMBL" id="KAK6627526.1"/>
    </source>
</evidence>
<feature type="compositionally biased region" description="Basic residues" evidence="7">
    <location>
        <begin position="809"/>
        <end position="819"/>
    </location>
</feature>
<evidence type="ECO:0000256" key="5">
    <source>
        <dbReference type="ARBA" id="ARBA00022833"/>
    </source>
</evidence>
<dbReference type="CDD" id="cd06008">
    <property type="entry name" value="NF-X1-zinc-finger"/>
    <property type="match status" value="5"/>
</dbReference>
<evidence type="ECO:0000256" key="6">
    <source>
        <dbReference type="PROSITE-ProRule" id="PRU00146"/>
    </source>
</evidence>
<dbReference type="InterPro" id="IPR000967">
    <property type="entry name" value="Znf_NFX1"/>
</dbReference>
<reference evidence="9 10" key="1">
    <citation type="submission" date="2023-09" db="EMBL/GenBank/DDBJ databases">
        <title>Genomes of two closely related lineages of the louse Polyplax serrata with different host specificities.</title>
        <authorList>
            <person name="Martinu J."/>
            <person name="Tarabai H."/>
            <person name="Stefka J."/>
            <person name="Hypsa V."/>
        </authorList>
    </citation>
    <scope>NUCLEOTIDE SEQUENCE [LARGE SCALE GENOMIC DNA]</scope>
    <source>
        <strain evidence="9">98ZLc_SE</strain>
    </source>
</reference>
<evidence type="ECO:0000256" key="1">
    <source>
        <dbReference type="ARBA" id="ARBA00007269"/>
    </source>
</evidence>
<dbReference type="SMART" id="SM00438">
    <property type="entry name" value="ZnF_NFX"/>
    <property type="match status" value="12"/>
</dbReference>
<accession>A0ABR1AUC2</accession>
<evidence type="ECO:0000256" key="4">
    <source>
        <dbReference type="ARBA" id="ARBA00022771"/>
    </source>
</evidence>
<comment type="caution">
    <text evidence="9">The sequence shown here is derived from an EMBL/GenBank/DDBJ whole genome shotgun (WGS) entry which is preliminary data.</text>
</comment>
<keyword evidence="3" id="KW-0677">Repeat</keyword>
<dbReference type="Pfam" id="PF01422">
    <property type="entry name" value="zf-NF-X1"/>
    <property type="match status" value="10"/>
</dbReference>
<feature type="compositionally biased region" description="Basic and acidic residues" evidence="7">
    <location>
        <begin position="963"/>
        <end position="973"/>
    </location>
</feature>
<protein>
    <recommendedName>
        <fullName evidence="8">PHD-type domain-containing protein</fullName>
    </recommendedName>
</protein>
<organism evidence="9 10">
    <name type="scientific">Polyplax serrata</name>
    <name type="common">Common mouse louse</name>
    <dbReference type="NCBI Taxonomy" id="468196"/>
    <lineage>
        <taxon>Eukaryota</taxon>
        <taxon>Metazoa</taxon>
        <taxon>Ecdysozoa</taxon>
        <taxon>Arthropoda</taxon>
        <taxon>Hexapoda</taxon>
        <taxon>Insecta</taxon>
        <taxon>Pterygota</taxon>
        <taxon>Neoptera</taxon>
        <taxon>Paraneoptera</taxon>
        <taxon>Psocodea</taxon>
        <taxon>Troctomorpha</taxon>
        <taxon>Phthiraptera</taxon>
        <taxon>Anoplura</taxon>
        <taxon>Polyplacidae</taxon>
        <taxon>Polyplax</taxon>
    </lineage>
</organism>
<feature type="region of interest" description="Disordered" evidence="7">
    <location>
        <begin position="876"/>
        <end position="910"/>
    </location>
</feature>
<feature type="compositionally biased region" description="Basic and acidic residues" evidence="7">
    <location>
        <begin position="1038"/>
        <end position="1063"/>
    </location>
</feature>
<feature type="region of interest" description="Disordered" evidence="7">
    <location>
        <begin position="959"/>
        <end position="993"/>
    </location>
</feature>
<feature type="compositionally biased region" description="Basic and acidic residues" evidence="7">
    <location>
        <begin position="28"/>
        <end position="39"/>
    </location>
</feature>
<dbReference type="CDD" id="cd16697">
    <property type="entry name" value="RING-CH-C4HC3_NFXL1"/>
    <property type="match status" value="1"/>
</dbReference>
<keyword evidence="4 6" id="KW-0863">Zinc-finger</keyword>
<keyword evidence="2" id="KW-0479">Metal-binding</keyword>
<feature type="domain" description="PHD-type" evidence="8">
    <location>
        <begin position="100"/>
        <end position="167"/>
    </location>
</feature>
<feature type="region of interest" description="Disordered" evidence="7">
    <location>
        <begin position="783"/>
        <end position="835"/>
    </location>
</feature>
<feature type="region of interest" description="Disordered" evidence="7">
    <location>
        <begin position="1033"/>
        <end position="1082"/>
    </location>
</feature>
<evidence type="ECO:0000313" key="10">
    <source>
        <dbReference type="Proteomes" id="UP001359485"/>
    </source>
</evidence>
<feature type="compositionally biased region" description="Low complexity" evidence="7">
    <location>
        <begin position="888"/>
        <end position="904"/>
    </location>
</feature>
<dbReference type="InterPro" id="IPR019787">
    <property type="entry name" value="Znf_PHD-finger"/>
</dbReference>
<sequence>MNKKSDKGGGGNPWKKEQNKIIQSNNKSAEEKFRREQEKLQAAVQKHLEEQDYESSSDEEALESESILNSVFQNYGQFVSNASGIEKTQQFLENTFQSGAAICLICIGSVKRSDPVWNCLECYGYFHLVCIQMWARDSLQQQKLTQDELPAFRKTKISWACPKCRHDYEQTDVPQKYLCFCQKVEDPPYHPWLIPHSCGETCNKKLQPECGHSCLLLCHPGPCPPCPKTVQTYCHCKKKGPNQQRCSKKLWSCNSKCEKSLLCKKHNCENICHAGDCPPCNKESIQKCKCGLKERKQPCFNPTWQCEKVCGKPFSCGFHKCTLVCHEGSCGECPSSLERTCPCGKNKFLLPCTVDVPACNDTCDKLLDCGIHRCSQKCHKEKCGMCLEIELKLCRCGLHKKSLPCQKSFQCETKCKRMKNCLKHPCNRKCCDLLCPPCEKPCGKTLKCGYHKCPSVCHRGQCYPCPQVAQVKCRCGGTTITVPCGRQKKTSPPKCNKLCTIAPTCHHPSREPHNCHFGECRPCKQICGKDRERCSHKCPAPCHSSVWVKIQDNHQPAGPWEVTKPKMKRCNLPCPDCEVPVPITCLGGHETSDWPCHKAQPSSCHRPCGRLLRCGNHTCEKPCHVVTGAGDGIQAGENCMECDSECLRTRPEGCTHPCSKPCHPGPCPPCNLNLKMKCHCGICVLFVYCDQMTNGDEKFRETVLSCGNKCPKDYPCGHKCKSTCHPGDCPDPNSCKKKVKLSCKCGRLKKDLPCDVVRLEKKTRIECDAVCLSILEEEKKVREQEMEKKRIEEERKNREEVEKFERKLQQGRRKQRERRRRTEEEREEEECEETKPSNVRSKVKVKISRDEIFMLFLTTMTSSAYMKSWVSASCQQQQEHHQEEEEQQQQQHQKQPSSSVSSESKITTPKSGKGVWYILDIRLSLLNRRLGLWRHIEISTCSKVVYKCSRGDKRNGCRINAKMNDDKEKQGKEEAEETEEMEERNEELGQEESEALRELILEQLANLEQSDVSDDGSYKARLSCILEDDESENSGIFQKDKKSNVRLRESEKGPPGDSADRASKRLSGSICESEISDDMPSDKVQVTDLDDETVVDVTLKERVDGTGSEDSGEFPPRAEGYAIKKFKSSDNVHKRPFVPKPRREVSSDSSDLDISVTNSITPGNVKIADGQDTDNEKTIDAVPQSDMSETSVEEETEPKKKQEIEVLDNETLTSIFEKVSKTYLEKMKGPVEWKENEKIDVNYGMTGERSRSREGFFPEDHPSLQDAHIRGVSSKEYNPPVPPETYLWEELKRLRERGGYPWTYLDKPPFDEATWKKYMANIQY</sequence>
<feature type="region of interest" description="Disordered" evidence="7">
    <location>
        <begin position="1100"/>
        <end position="1201"/>
    </location>
</feature>
<evidence type="ECO:0000256" key="3">
    <source>
        <dbReference type="ARBA" id="ARBA00022737"/>
    </source>
</evidence>
<feature type="compositionally biased region" description="Basic and acidic residues" evidence="7">
    <location>
        <begin position="783"/>
        <end position="808"/>
    </location>
</feature>
<comment type="similarity">
    <text evidence="1">Belongs to the NFX1 family.</text>
</comment>
<evidence type="ECO:0000259" key="8">
    <source>
        <dbReference type="PROSITE" id="PS50016"/>
    </source>
</evidence>
<feature type="region of interest" description="Disordered" evidence="7">
    <location>
        <begin position="1"/>
        <end position="59"/>
    </location>
</feature>
<gene>
    <name evidence="9" type="ORF">RUM44_010004</name>
</gene>
<feature type="compositionally biased region" description="Acidic residues" evidence="7">
    <location>
        <begin position="974"/>
        <end position="993"/>
    </location>
</feature>
<dbReference type="PANTHER" id="PTHR12360">
    <property type="entry name" value="NUCLEAR TRANSCRIPTION FACTOR, X-BOX BINDING 1 NFX1"/>
    <property type="match status" value="1"/>
</dbReference>
<dbReference type="PANTHER" id="PTHR12360:SF1">
    <property type="entry name" value="NF-X1-TYPE ZINC FINGER PROTEIN NFXL1"/>
    <property type="match status" value="1"/>
</dbReference>
<dbReference type="Proteomes" id="UP001359485">
    <property type="component" value="Unassembled WGS sequence"/>
</dbReference>
<keyword evidence="10" id="KW-1185">Reference proteome</keyword>